<dbReference type="Pfam" id="PF09683">
    <property type="entry name" value="Lactococcin_972"/>
    <property type="match status" value="1"/>
</dbReference>
<dbReference type="RefSeq" id="WP_114043620.1">
    <property type="nucleotide sequence ID" value="NZ_CP025198.1"/>
</dbReference>
<accession>A0A344UQC0</accession>
<reference evidence="2 3" key="1">
    <citation type="submission" date="2017-12" db="EMBL/GenBank/DDBJ databases">
        <title>The whole genome sequence of the Acidipropionibacterium virtanenii sp. nov. type strain JS278.</title>
        <authorList>
            <person name="Laine P."/>
            <person name="Deptula P."/>
            <person name="Varmanen P."/>
            <person name="Auvinen P."/>
        </authorList>
    </citation>
    <scope>NUCLEOTIDE SEQUENCE [LARGE SCALE GENOMIC DNA]</scope>
    <source>
        <strain evidence="2 3">JS278</strain>
    </source>
</reference>
<dbReference type="Proteomes" id="UP000251995">
    <property type="component" value="Chromosome"/>
</dbReference>
<dbReference type="KEGG" id="acij:JS278_00271"/>
<dbReference type="EMBL" id="CP025198">
    <property type="protein sequence ID" value="AXE37468.1"/>
    <property type="molecule type" value="Genomic_DNA"/>
</dbReference>
<gene>
    <name evidence="2" type="ORF">JS278_00271</name>
</gene>
<proteinExistence type="predicted"/>
<feature type="chain" id="PRO_5016972543" description="Lactococcin 972 family bacteriocin" evidence="1">
    <location>
        <begin position="30"/>
        <end position="101"/>
    </location>
</feature>
<evidence type="ECO:0000313" key="2">
    <source>
        <dbReference type="EMBL" id="AXE37468.1"/>
    </source>
</evidence>
<dbReference type="OrthoDB" id="4409666at2"/>
<protein>
    <recommendedName>
        <fullName evidence="4">Lactococcin 972 family bacteriocin</fullName>
    </recommendedName>
</protein>
<evidence type="ECO:0000256" key="1">
    <source>
        <dbReference type="SAM" id="SignalP"/>
    </source>
</evidence>
<dbReference type="Gene3D" id="2.60.40.2850">
    <property type="match status" value="1"/>
</dbReference>
<name>A0A344UQC0_9ACTN</name>
<keyword evidence="3" id="KW-1185">Reference proteome</keyword>
<organism evidence="2 3">
    <name type="scientific">Acidipropionibacterium virtanenii</name>
    <dbReference type="NCBI Taxonomy" id="2057246"/>
    <lineage>
        <taxon>Bacteria</taxon>
        <taxon>Bacillati</taxon>
        <taxon>Actinomycetota</taxon>
        <taxon>Actinomycetes</taxon>
        <taxon>Propionibacteriales</taxon>
        <taxon>Propionibacteriaceae</taxon>
        <taxon>Acidipropionibacterium</taxon>
    </lineage>
</organism>
<feature type="signal peptide" evidence="1">
    <location>
        <begin position="1"/>
        <end position="29"/>
    </location>
</feature>
<dbReference type="InterPro" id="IPR006540">
    <property type="entry name" value="Lactococcin_972"/>
</dbReference>
<evidence type="ECO:0008006" key="4">
    <source>
        <dbReference type="Google" id="ProtNLM"/>
    </source>
</evidence>
<keyword evidence="1" id="KW-0732">Signal</keyword>
<sequence length="101" mass="10228">MKISKIRSALSVAAVAALLGAGLAPTAWASGAGGGNFTCVQTSSVPRVGHITSTYYHASRSHYATAKGRSYQTISAGAGKTAKAVAERASSGNACYWGFNS</sequence>
<dbReference type="AlphaFoldDB" id="A0A344UQC0"/>
<evidence type="ECO:0000313" key="3">
    <source>
        <dbReference type="Proteomes" id="UP000251995"/>
    </source>
</evidence>